<dbReference type="InterPro" id="IPR002178">
    <property type="entry name" value="PTS_EIIA_type-2_dom"/>
</dbReference>
<evidence type="ECO:0000313" key="3">
    <source>
        <dbReference type="Proteomes" id="UP000075420"/>
    </source>
</evidence>
<dbReference type="Gene3D" id="3.40.930.10">
    <property type="entry name" value="Mannitol-specific EII, Chain A"/>
    <property type="match status" value="1"/>
</dbReference>
<evidence type="ECO:0000313" key="2">
    <source>
        <dbReference type="EMBL" id="KYF57052.1"/>
    </source>
</evidence>
<accession>A0A150PN04</accession>
<dbReference type="PANTHER" id="PTHR47738">
    <property type="entry name" value="PTS SYSTEM FRUCTOSE-LIKE EIIA COMPONENT-RELATED"/>
    <property type="match status" value="1"/>
</dbReference>
<dbReference type="CDD" id="cd00211">
    <property type="entry name" value="PTS_IIA_fru"/>
    <property type="match status" value="1"/>
</dbReference>
<dbReference type="PANTHER" id="PTHR47738:SF1">
    <property type="entry name" value="NITROGEN REGULATORY PROTEIN"/>
    <property type="match status" value="1"/>
</dbReference>
<dbReference type="Proteomes" id="UP000075420">
    <property type="component" value="Unassembled WGS sequence"/>
</dbReference>
<evidence type="ECO:0000259" key="1">
    <source>
        <dbReference type="PROSITE" id="PS51094"/>
    </source>
</evidence>
<dbReference type="PROSITE" id="PS51094">
    <property type="entry name" value="PTS_EIIA_TYPE_2"/>
    <property type="match status" value="1"/>
</dbReference>
<protein>
    <submittedName>
        <fullName evidence="2">Nitrogen regulatory IIA protein</fullName>
    </submittedName>
</protein>
<dbReference type="EMBL" id="JELY01001057">
    <property type="protein sequence ID" value="KYF57052.1"/>
    <property type="molecule type" value="Genomic_DNA"/>
</dbReference>
<dbReference type="AlphaFoldDB" id="A0A150PN04"/>
<dbReference type="InterPro" id="IPR051541">
    <property type="entry name" value="PTS_SugarTrans_NitroReg"/>
</dbReference>
<organism evidence="2 3">
    <name type="scientific">Sorangium cellulosum</name>
    <name type="common">Polyangium cellulosum</name>
    <dbReference type="NCBI Taxonomy" id="56"/>
    <lineage>
        <taxon>Bacteria</taxon>
        <taxon>Pseudomonadati</taxon>
        <taxon>Myxococcota</taxon>
        <taxon>Polyangia</taxon>
        <taxon>Polyangiales</taxon>
        <taxon>Polyangiaceae</taxon>
        <taxon>Sorangium</taxon>
    </lineage>
</organism>
<comment type="caution">
    <text evidence="2">The sequence shown here is derived from an EMBL/GenBank/DDBJ whole genome shotgun (WGS) entry which is preliminary data.</text>
</comment>
<feature type="domain" description="PTS EIIA type-2" evidence="1">
    <location>
        <begin position="5"/>
        <end position="153"/>
    </location>
</feature>
<sequence length="159" mass="16839">MQVCDILTAHQVSVASEQEGVVRSKADALRRLAALLATGQQGIKSEDVERVLAERERLQSTGVGSGVAIPHGAMEGVARLIGAVLLCPKPIDFDAIDGAPVSILVAVIGPKRATGEHLKTLARISRLLRDEAFRRRLLGASTGRAAYELIAAEEGRSLP</sequence>
<reference evidence="2 3" key="1">
    <citation type="submission" date="2014-02" db="EMBL/GenBank/DDBJ databases">
        <title>The small core and large imbalanced accessory genome model reveals a collaborative survival strategy of Sorangium cellulosum strains in nature.</title>
        <authorList>
            <person name="Han K."/>
            <person name="Peng R."/>
            <person name="Blom J."/>
            <person name="Li Y.-Z."/>
        </authorList>
    </citation>
    <scope>NUCLEOTIDE SEQUENCE [LARGE SCALE GENOMIC DNA]</scope>
    <source>
        <strain evidence="2 3">So0157-25</strain>
    </source>
</reference>
<dbReference type="Pfam" id="PF00359">
    <property type="entry name" value="PTS_EIIA_2"/>
    <property type="match status" value="1"/>
</dbReference>
<dbReference type="GO" id="GO:0030295">
    <property type="term" value="F:protein kinase activator activity"/>
    <property type="evidence" value="ECO:0007669"/>
    <property type="project" value="TreeGrafter"/>
</dbReference>
<dbReference type="PROSITE" id="PS00372">
    <property type="entry name" value="PTS_EIIA_TYPE_2_HIS"/>
    <property type="match status" value="1"/>
</dbReference>
<dbReference type="SUPFAM" id="SSF55804">
    <property type="entry name" value="Phoshotransferase/anion transport protein"/>
    <property type="match status" value="1"/>
</dbReference>
<name>A0A150PN04_SORCE</name>
<proteinExistence type="predicted"/>
<dbReference type="InterPro" id="IPR016152">
    <property type="entry name" value="PTrfase/Anion_transptr"/>
</dbReference>
<gene>
    <name evidence="2" type="ORF">BE08_45310</name>
</gene>